<evidence type="ECO:0000313" key="4">
    <source>
        <dbReference type="Proteomes" id="UP000676565"/>
    </source>
</evidence>
<keyword evidence="1" id="KW-0233">DNA recombination</keyword>
<evidence type="ECO:0000259" key="2">
    <source>
        <dbReference type="Pfam" id="PF00149"/>
    </source>
</evidence>
<protein>
    <recommendedName>
        <fullName evidence="1">Nuclease SbcCD subunit D</fullName>
    </recommendedName>
</protein>
<proteinExistence type="inferred from homology"/>
<dbReference type="Pfam" id="PF00149">
    <property type="entry name" value="Metallophos"/>
    <property type="match status" value="1"/>
</dbReference>
<gene>
    <name evidence="1 3" type="primary">sbcD</name>
    <name evidence="3" type="ORF">J8F10_21570</name>
</gene>
<comment type="caution">
    <text evidence="3">The sequence shown here is derived from an EMBL/GenBank/DDBJ whole genome shotgun (WGS) entry which is preliminary data.</text>
</comment>
<dbReference type="InterPro" id="IPR050535">
    <property type="entry name" value="DNA_Repair-Maintenance_Comp"/>
</dbReference>
<comment type="function">
    <text evidence="1">SbcCD cleaves DNA hairpin structures. These structures can inhibit DNA replication and are intermediates in certain DNA recombination reactions. The complex acts as a 3'-&gt;5' double strand exonuclease that can open hairpins. It also has a 5' single-strand endonuclease activity.</text>
</comment>
<dbReference type="PANTHER" id="PTHR30337">
    <property type="entry name" value="COMPONENT OF ATP-DEPENDENT DSDNA EXONUCLEASE"/>
    <property type="match status" value="1"/>
</dbReference>
<dbReference type="InterPro" id="IPR004843">
    <property type="entry name" value="Calcineurin-like_PHP"/>
</dbReference>
<organism evidence="3 4">
    <name type="scientific">Gemmata palustris</name>
    <dbReference type="NCBI Taxonomy" id="2822762"/>
    <lineage>
        <taxon>Bacteria</taxon>
        <taxon>Pseudomonadati</taxon>
        <taxon>Planctomycetota</taxon>
        <taxon>Planctomycetia</taxon>
        <taxon>Gemmatales</taxon>
        <taxon>Gemmataceae</taxon>
        <taxon>Gemmata</taxon>
    </lineage>
</organism>
<dbReference type="Gene3D" id="3.60.21.10">
    <property type="match status" value="1"/>
</dbReference>
<dbReference type="GO" id="GO:0004527">
    <property type="term" value="F:exonuclease activity"/>
    <property type="evidence" value="ECO:0007669"/>
    <property type="project" value="UniProtKB-KW"/>
</dbReference>
<dbReference type="SUPFAM" id="SSF56300">
    <property type="entry name" value="Metallo-dependent phosphatases"/>
    <property type="match status" value="1"/>
</dbReference>
<keyword evidence="1" id="KW-0255">Endonuclease</keyword>
<dbReference type="Proteomes" id="UP000676565">
    <property type="component" value="Unassembled WGS sequence"/>
</dbReference>
<dbReference type="InterPro" id="IPR029052">
    <property type="entry name" value="Metallo-depent_PP-like"/>
</dbReference>
<dbReference type="EMBL" id="JAGKQQ010000001">
    <property type="protein sequence ID" value="MBP3957851.1"/>
    <property type="molecule type" value="Genomic_DNA"/>
</dbReference>
<dbReference type="PANTHER" id="PTHR30337:SF0">
    <property type="entry name" value="NUCLEASE SBCCD SUBUNIT D"/>
    <property type="match status" value="1"/>
</dbReference>
<comment type="similarity">
    <text evidence="1">Belongs to the SbcD family.</text>
</comment>
<keyword evidence="1 3" id="KW-0269">Exonuclease</keyword>
<feature type="domain" description="Calcineurin-like phosphoesterase" evidence="2">
    <location>
        <begin position="1"/>
        <end position="237"/>
    </location>
</feature>
<dbReference type="NCBIfam" id="TIGR00619">
    <property type="entry name" value="sbcd"/>
    <property type="match status" value="1"/>
</dbReference>
<keyword evidence="1 3" id="KW-0378">Hydrolase</keyword>
<comment type="subunit">
    <text evidence="1">Heterodimer of SbcC and SbcD.</text>
</comment>
<keyword evidence="1" id="KW-0235">DNA replication</keyword>
<sequence length="404" mass="44744">MRIVHTADWHLCDRLGRLDRTDDLKRRVEAVARLCEENAADVLLIAGDLFSEQASVDDVTASLMHLRQSFLPFFERKGTVLAVTGNHDRNGRIDIVRAGMGLAVPDAGRGGRLSPGRMYLANNPAVVRLADPAGHVVQFVLLPYPFPSRYAVAADSYASKEEENRLVRASVADWLQRKTADAAFEQTVPTVLVAHLHVRGSELTTAYKMSDRDDVLFDVGELHPDWRYVALGHIHQPQCLGGSETVRYPGSLDRLDFGETHDTHGVVLFDVVGAEPVKPVSLPIPATQFHTITLTDPDAELPTVHEKYPDHATAVVRLRVHPPTATDREEVSRHLKKMFPRWHSLDWVGPTSAVTGNEVKFSPRAGFADTVRAYLTEQLDRENDPDKDLVLALADTFLKPGGPS</sequence>
<dbReference type="InterPro" id="IPR004593">
    <property type="entry name" value="SbcD"/>
</dbReference>
<evidence type="ECO:0000313" key="3">
    <source>
        <dbReference type="EMBL" id="MBP3957851.1"/>
    </source>
</evidence>
<keyword evidence="1" id="KW-0540">Nuclease</keyword>
<dbReference type="RefSeq" id="WP_210657302.1">
    <property type="nucleotide sequence ID" value="NZ_JAGKQQ010000001.1"/>
</dbReference>
<accession>A0ABS5BVX8</accession>
<reference evidence="3 4" key="1">
    <citation type="submission" date="2021-04" db="EMBL/GenBank/DDBJ databases">
        <authorList>
            <person name="Ivanova A."/>
        </authorList>
    </citation>
    <scope>NUCLEOTIDE SEQUENCE [LARGE SCALE GENOMIC DNA]</scope>
    <source>
        <strain evidence="3 4">G18</strain>
    </source>
</reference>
<name>A0ABS5BVX8_9BACT</name>
<evidence type="ECO:0000256" key="1">
    <source>
        <dbReference type="RuleBase" id="RU363069"/>
    </source>
</evidence>
<keyword evidence="4" id="KW-1185">Reference proteome</keyword>